<evidence type="ECO:0000259" key="2">
    <source>
        <dbReference type="Pfam" id="PF07563"/>
    </source>
</evidence>
<dbReference type="InterPro" id="IPR011438">
    <property type="entry name" value="DUF1541"/>
</dbReference>
<dbReference type="Gene3D" id="2.30.30.1210">
    <property type="entry name" value="Domain of unknown function DUF1541"/>
    <property type="match status" value="1"/>
</dbReference>
<protein>
    <submittedName>
        <fullName evidence="3">YdhK family protein</fullName>
    </submittedName>
</protein>
<accession>A0ABT6TI68</accession>
<proteinExistence type="predicted"/>
<dbReference type="Proteomes" id="UP001161691">
    <property type="component" value="Unassembled WGS sequence"/>
</dbReference>
<evidence type="ECO:0000313" key="4">
    <source>
        <dbReference type="Proteomes" id="UP001161691"/>
    </source>
</evidence>
<feature type="domain" description="DUF1541" evidence="2">
    <location>
        <begin position="120"/>
        <end position="169"/>
    </location>
</feature>
<feature type="domain" description="DUF1541" evidence="2">
    <location>
        <begin position="56"/>
        <end position="107"/>
    </location>
</feature>
<sequence length="177" mass="18725">MKKTLLILGVTATLMLNGCARGANVEGMQAMDHQAHALSTATFEGLKKASAPAFPVGSKVTIHSDHMEGMNGAEGTVSGAFDTTLYAVTYKPATGGKTVHDHKWVIQEELKDAGEARYAPGDSVTLNADHMEGMMGAAATIDLVVKGTVYSVDYDPTTGGDTVKNHRWVSEDELSAR</sequence>
<keyword evidence="1" id="KW-0732">Signal</keyword>
<feature type="signal peptide" evidence="1">
    <location>
        <begin position="1"/>
        <end position="22"/>
    </location>
</feature>
<comment type="caution">
    <text evidence="3">The sequence shown here is derived from an EMBL/GenBank/DDBJ whole genome shotgun (WGS) entry which is preliminary data.</text>
</comment>
<reference evidence="3" key="1">
    <citation type="submission" date="2023-04" db="EMBL/GenBank/DDBJ databases">
        <title>Comparative genomic analysis of Cohnella hashimotonis sp. nov., isolated from the International Space Station.</title>
        <authorList>
            <person name="Venkateswaran K."/>
            <person name="Simpson A."/>
        </authorList>
    </citation>
    <scope>NUCLEOTIDE SEQUENCE</scope>
    <source>
        <strain evidence="3">F6_2S_P_1</strain>
    </source>
</reference>
<dbReference type="Pfam" id="PF07563">
    <property type="entry name" value="DUF1541"/>
    <property type="match status" value="2"/>
</dbReference>
<keyword evidence="4" id="KW-1185">Reference proteome</keyword>
<feature type="chain" id="PRO_5047138067" evidence="1">
    <location>
        <begin position="23"/>
        <end position="177"/>
    </location>
</feature>
<dbReference type="RefSeq" id="WP_282909346.1">
    <property type="nucleotide sequence ID" value="NZ_JAGRPV010000001.1"/>
</dbReference>
<organism evidence="3 4">
    <name type="scientific">Cohnella hashimotonis</name>
    <dbReference type="NCBI Taxonomy" id="2826895"/>
    <lineage>
        <taxon>Bacteria</taxon>
        <taxon>Bacillati</taxon>
        <taxon>Bacillota</taxon>
        <taxon>Bacilli</taxon>
        <taxon>Bacillales</taxon>
        <taxon>Paenibacillaceae</taxon>
        <taxon>Cohnella</taxon>
    </lineage>
</organism>
<dbReference type="EMBL" id="JAGRPV010000001">
    <property type="protein sequence ID" value="MDI4646500.1"/>
    <property type="molecule type" value="Genomic_DNA"/>
</dbReference>
<name>A0ABT6TI68_9BACL</name>
<evidence type="ECO:0000313" key="3">
    <source>
        <dbReference type="EMBL" id="MDI4646500.1"/>
    </source>
</evidence>
<evidence type="ECO:0000256" key="1">
    <source>
        <dbReference type="SAM" id="SignalP"/>
    </source>
</evidence>
<gene>
    <name evidence="3" type="ORF">KB449_16090</name>
</gene>